<dbReference type="NCBIfam" id="NF033545">
    <property type="entry name" value="transpos_IS630"/>
    <property type="match status" value="1"/>
</dbReference>
<dbReference type="EMBL" id="JACCFH010000002">
    <property type="protein sequence ID" value="NYG35490.1"/>
    <property type="molecule type" value="Genomic_DNA"/>
</dbReference>
<sequence>MIAPEASAEFVASMERVLDVYKRPLDTRRPVVCMDETPRQLIGQTREPIAAAPGQPGREDYEYRRLGTCNVFMACEPLAGTRMTQVTERRTKRDWALFVEAIAAHYPEAERITLVMDNLNTHTPAALYETFRPAEAKALWDRFEFVHTPKHGRWLNMAEIEINVMVRECLNRRIGDIETVRREVAAWQAHRDQRHARIDWQFTTETARVKLRRPYPSIEV</sequence>
<comment type="caution">
    <text evidence="2">The sequence shown here is derived from an EMBL/GenBank/DDBJ whole genome shotgun (WGS) entry which is preliminary data.</text>
</comment>
<name>A0A7Y9UM50_9BURK</name>
<protein>
    <recommendedName>
        <fullName evidence="1">Tc1-like transposase DDE domain-containing protein</fullName>
    </recommendedName>
</protein>
<proteinExistence type="predicted"/>
<feature type="domain" description="Tc1-like transposase DDE" evidence="1">
    <location>
        <begin position="30"/>
        <end position="180"/>
    </location>
</feature>
<reference evidence="2 3" key="1">
    <citation type="submission" date="2020-07" db="EMBL/GenBank/DDBJ databases">
        <title>Genomic Encyclopedia of Archaeal and Bacterial Type Strains, Phase II (KMG-II): from individual species to whole genera.</title>
        <authorList>
            <person name="Goeker M."/>
        </authorList>
    </citation>
    <scope>NUCLEOTIDE SEQUENCE [LARGE SCALE GENOMIC DNA]</scope>
    <source>
        <strain evidence="2 3">DSM 21226</strain>
    </source>
</reference>
<accession>A0A7Y9UM50</accession>
<dbReference type="InterPro" id="IPR038717">
    <property type="entry name" value="Tc1-like_DDE_dom"/>
</dbReference>
<gene>
    <name evidence="2" type="ORF">BDD16_004552</name>
</gene>
<evidence type="ECO:0000313" key="3">
    <source>
        <dbReference type="Proteomes" id="UP000518288"/>
    </source>
</evidence>
<evidence type="ECO:0000313" key="2">
    <source>
        <dbReference type="EMBL" id="NYG35490.1"/>
    </source>
</evidence>
<evidence type="ECO:0000259" key="1">
    <source>
        <dbReference type="Pfam" id="PF13358"/>
    </source>
</evidence>
<dbReference type="Proteomes" id="UP000518288">
    <property type="component" value="Unassembled WGS sequence"/>
</dbReference>
<organism evidence="2 3">
    <name type="scientific">Sphaerotilus montanus</name>
    <dbReference type="NCBI Taxonomy" id="522889"/>
    <lineage>
        <taxon>Bacteria</taxon>
        <taxon>Pseudomonadati</taxon>
        <taxon>Pseudomonadota</taxon>
        <taxon>Betaproteobacteria</taxon>
        <taxon>Burkholderiales</taxon>
        <taxon>Sphaerotilaceae</taxon>
        <taxon>Sphaerotilus</taxon>
    </lineage>
</organism>
<dbReference type="AlphaFoldDB" id="A0A7Y9UM50"/>
<dbReference type="Pfam" id="PF13358">
    <property type="entry name" value="DDE_3"/>
    <property type="match status" value="1"/>
</dbReference>
<keyword evidence="3" id="KW-1185">Reference proteome</keyword>
<dbReference type="InterPro" id="IPR047655">
    <property type="entry name" value="Transpos_IS630-like"/>
</dbReference>